<comment type="caution">
    <text evidence="1">The sequence shown here is derived from an EMBL/GenBank/DDBJ whole genome shotgun (WGS) entry which is preliminary data.</text>
</comment>
<gene>
    <name evidence="1" type="ORF">C3K47_19270</name>
</gene>
<proteinExistence type="predicted"/>
<keyword evidence="2" id="KW-1185">Reference proteome</keyword>
<protein>
    <submittedName>
        <fullName evidence="1">Uncharacterized protein</fullName>
    </submittedName>
</protein>
<sequence>MTQVFSPRLRQAPKRYEQSYQQSTMKISKGDIFSIQTKKGLGYMQFVETTEFGDYVRILDHISDSINQSDVDKLERWCITFVIKPALRRKIISFIGNYNLPLEFKIQEYARSEHNVRGEFLGWHIVNRKTLQRQLKNSLTQEEIKLSPSGFWNDTLIIERLESDWKLSEWK</sequence>
<name>A0A2S4ZW84_9SPHI</name>
<organism evidence="1 2">
    <name type="scientific">Solitalea longa</name>
    <dbReference type="NCBI Taxonomy" id="2079460"/>
    <lineage>
        <taxon>Bacteria</taxon>
        <taxon>Pseudomonadati</taxon>
        <taxon>Bacteroidota</taxon>
        <taxon>Sphingobacteriia</taxon>
        <taxon>Sphingobacteriales</taxon>
        <taxon>Sphingobacteriaceae</taxon>
        <taxon>Solitalea</taxon>
    </lineage>
</organism>
<accession>A0A2S4ZW84</accession>
<reference evidence="1 2" key="1">
    <citation type="submission" date="2018-01" db="EMBL/GenBank/DDBJ databases">
        <authorList>
            <person name="Gaut B.S."/>
            <person name="Morton B.R."/>
            <person name="Clegg M.T."/>
            <person name="Duvall M.R."/>
        </authorList>
    </citation>
    <scope>NUCLEOTIDE SEQUENCE [LARGE SCALE GENOMIC DNA]</scope>
    <source>
        <strain evidence="1 2">HR-AV</strain>
    </source>
</reference>
<dbReference type="AlphaFoldDB" id="A0A2S4ZW84"/>
<evidence type="ECO:0000313" key="2">
    <source>
        <dbReference type="Proteomes" id="UP000236893"/>
    </source>
</evidence>
<dbReference type="EMBL" id="PQVF01000028">
    <property type="protein sequence ID" value="POY34630.1"/>
    <property type="molecule type" value="Genomic_DNA"/>
</dbReference>
<evidence type="ECO:0000313" key="1">
    <source>
        <dbReference type="EMBL" id="POY34630.1"/>
    </source>
</evidence>
<dbReference type="Proteomes" id="UP000236893">
    <property type="component" value="Unassembled WGS sequence"/>
</dbReference>